<protein>
    <submittedName>
        <fullName evidence="2">Universal stress protein</fullName>
    </submittedName>
</protein>
<evidence type="ECO:0000313" key="2">
    <source>
        <dbReference type="EMBL" id="MDN4598036.1"/>
    </source>
</evidence>
<gene>
    <name evidence="2" type="ORF">P5G59_12860</name>
</gene>
<dbReference type="Pfam" id="PF00582">
    <property type="entry name" value="Usp"/>
    <property type="match status" value="1"/>
</dbReference>
<dbReference type="EMBL" id="JAROCB010000003">
    <property type="protein sequence ID" value="MDN4598036.1"/>
    <property type="molecule type" value="Genomic_DNA"/>
</dbReference>
<sequence length="172" mass="18583">MTDHRPEPPPHGVILVGVAKDLADAVLIVASRLAADLGCDLVCATVDPNRYAVAEDNDGTVHSVPIDPDLPEFDEDVFDPALTQRIEKLLSGTGVSWSPRTLAGDPARALGHLAEKLDARMIVVGTHEAGLRTSMREFFRSSVAVHLAHRQHRPVLVVPLSPVDDGRALPWE</sequence>
<organism evidence="2 3">
    <name type="scientific">Leifsonia virtsii</name>
    <dbReference type="NCBI Taxonomy" id="3035915"/>
    <lineage>
        <taxon>Bacteria</taxon>
        <taxon>Bacillati</taxon>
        <taxon>Actinomycetota</taxon>
        <taxon>Actinomycetes</taxon>
        <taxon>Micrococcales</taxon>
        <taxon>Microbacteriaceae</taxon>
        <taxon>Leifsonia</taxon>
    </lineage>
</organism>
<dbReference type="InterPro" id="IPR006016">
    <property type="entry name" value="UspA"/>
</dbReference>
<reference evidence="2" key="1">
    <citation type="submission" date="2023-03" db="EMBL/GenBank/DDBJ databases">
        <title>MT1 and MT2 Draft Genomes of Novel Species.</title>
        <authorList>
            <person name="Venkateswaran K."/>
        </authorList>
    </citation>
    <scope>NUCLEOTIDE SEQUENCE</scope>
    <source>
        <strain evidence="2">F6_8S_P_1A</strain>
    </source>
</reference>
<name>A0ABT8J096_9MICO</name>
<evidence type="ECO:0000313" key="3">
    <source>
        <dbReference type="Proteomes" id="UP001174210"/>
    </source>
</evidence>
<dbReference type="CDD" id="cd00293">
    <property type="entry name" value="USP-like"/>
    <property type="match status" value="1"/>
</dbReference>
<feature type="domain" description="UspA" evidence="1">
    <location>
        <begin position="14"/>
        <end position="159"/>
    </location>
</feature>
<dbReference type="Proteomes" id="UP001174210">
    <property type="component" value="Unassembled WGS sequence"/>
</dbReference>
<proteinExistence type="predicted"/>
<dbReference type="RefSeq" id="WP_301219386.1">
    <property type="nucleotide sequence ID" value="NZ_JAROCB010000003.1"/>
</dbReference>
<dbReference type="SUPFAM" id="SSF52402">
    <property type="entry name" value="Adenine nucleotide alpha hydrolases-like"/>
    <property type="match status" value="1"/>
</dbReference>
<dbReference type="InterPro" id="IPR014729">
    <property type="entry name" value="Rossmann-like_a/b/a_fold"/>
</dbReference>
<dbReference type="Gene3D" id="3.40.50.620">
    <property type="entry name" value="HUPs"/>
    <property type="match status" value="1"/>
</dbReference>
<accession>A0ABT8J096</accession>
<keyword evidence="3" id="KW-1185">Reference proteome</keyword>
<comment type="caution">
    <text evidence="2">The sequence shown here is derived from an EMBL/GenBank/DDBJ whole genome shotgun (WGS) entry which is preliminary data.</text>
</comment>
<evidence type="ECO:0000259" key="1">
    <source>
        <dbReference type="Pfam" id="PF00582"/>
    </source>
</evidence>